<keyword evidence="1" id="KW-0812">Transmembrane</keyword>
<evidence type="ECO:0000313" key="3">
    <source>
        <dbReference type="Proteomes" id="UP000008136"/>
    </source>
</evidence>
<organism evidence="2 3">
    <name type="scientific">Archaeoglobus veneficus (strain DSM 11195 / SNP6)</name>
    <dbReference type="NCBI Taxonomy" id="693661"/>
    <lineage>
        <taxon>Archaea</taxon>
        <taxon>Methanobacteriati</taxon>
        <taxon>Methanobacteriota</taxon>
        <taxon>Archaeoglobi</taxon>
        <taxon>Archaeoglobales</taxon>
        <taxon>Archaeoglobaceae</taxon>
        <taxon>Archaeoglobus</taxon>
    </lineage>
</organism>
<keyword evidence="3" id="KW-1185">Reference proteome</keyword>
<dbReference type="KEGG" id="ave:Arcve_0458"/>
<dbReference type="eggNOG" id="arCOG10665">
    <property type="taxonomic scope" value="Archaea"/>
</dbReference>
<proteinExistence type="predicted"/>
<dbReference type="EMBL" id="CP002588">
    <property type="protein sequence ID" value="AEA46490.1"/>
    <property type="molecule type" value="Genomic_DNA"/>
</dbReference>
<sequence length="203" mass="22453">MSLFYQLMLIYQDVFNPKYFLLLSAVLIVFYDWKNSSHDSRHLFGRLAVISACYAIGIETMDFLLQQVYAHSSSFPQYLEDFSAIAGMMLGLTLSVALWRKLGYGREVICGALGLIAVSVPYTAISYIWNISGHVTFTAAPVTYLTALDRRLAILYVIPAIMVLNRPVVGAHTVLQSVAGLILGISMMLVGVRCYRAGSCTTC</sequence>
<feature type="transmembrane region" description="Helical" evidence="1">
    <location>
        <begin position="43"/>
        <end position="61"/>
    </location>
</feature>
<gene>
    <name evidence="2" type="ordered locus">Arcve_0458</name>
</gene>
<dbReference type="AlphaFoldDB" id="F2KPY3"/>
<name>F2KPY3_ARCVS</name>
<protein>
    <submittedName>
        <fullName evidence="2">Uncharacterized protein</fullName>
    </submittedName>
</protein>
<evidence type="ECO:0000256" key="1">
    <source>
        <dbReference type="SAM" id="Phobius"/>
    </source>
</evidence>
<feature type="transmembrane region" description="Helical" evidence="1">
    <location>
        <begin position="14"/>
        <end position="31"/>
    </location>
</feature>
<evidence type="ECO:0000313" key="2">
    <source>
        <dbReference type="EMBL" id="AEA46490.1"/>
    </source>
</evidence>
<feature type="transmembrane region" description="Helical" evidence="1">
    <location>
        <begin position="174"/>
        <end position="192"/>
    </location>
</feature>
<keyword evidence="1" id="KW-0472">Membrane</keyword>
<feature type="transmembrane region" description="Helical" evidence="1">
    <location>
        <begin position="81"/>
        <end position="99"/>
    </location>
</feature>
<dbReference type="STRING" id="693661.Arcve_0458"/>
<reference evidence="2 3" key="1">
    <citation type="submission" date="2011-03" db="EMBL/GenBank/DDBJ databases">
        <title>The complete genome of Archaeoglobus veneficus SNP6.</title>
        <authorList>
            <consortium name="US DOE Joint Genome Institute (JGI-PGF)"/>
            <person name="Lucas S."/>
            <person name="Copeland A."/>
            <person name="Lapidus A."/>
            <person name="Bruce D."/>
            <person name="Goodwin L."/>
            <person name="Pitluck S."/>
            <person name="Kyrpides N."/>
            <person name="Mavromatis K."/>
            <person name="Pagani I."/>
            <person name="Ivanova N."/>
            <person name="Mikhailova N."/>
            <person name="Lu M."/>
            <person name="Detter J.C."/>
            <person name="Tapia R."/>
            <person name="Han C."/>
            <person name="Land M."/>
            <person name="Hauser L."/>
            <person name="Markowitz V."/>
            <person name="Cheng J.-F."/>
            <person name="Hugenholtz P."/>
            <person name="Woyke T."/>
            <person name="Wu D."/>
            <person name="Spring S."/>
            <person name="Brambilla E."/>
            <person name="Klenk H.-P."/>
            <person name="Eisen J.A."/>
        </authorList>
    </citation>
    <scope>NUCLEOTIDE SEQUENCE [LARGE SCALE GENOMIC DNA]</scope>
    <source>
        <strain>SNP6</strain>
    </source>
</reference>
<accession>F2KPY3</accession>
<keyword evidence="1" id="KW-1133">Transmembrane helix</keyword>
<dbReference type="Proteomes" id="UP000008136">
    <property type="component" value="Chromosome"/>
</dbReference>
<dbReference type="HOGENOM" id="CLU_1357889_0_0_2"/>
<feature type="transmembrane region" description="Helical" evidence="1">
    <location>
        <begin position="108"/>
        <end position="129"/>
    </location>
</feature>